<comment type="caution">
    <text evidence="9">The sequence shown here is derived from an EMBL/GenBank/DDBJ whole genome shotgun (WGS) entry which is preliminary data.</text>
</comment>
<evidence type="ECO:0000256" key="5">
    <source>
        <dbReference type="ARBA" id="ARBA00022991"/>
    </source>
</evidence>
<comment type="similarity">
    <text evidence="1 7">Belongs to the DNA photolyase class-1 family.</text>
</comment>
<dbReference type="InterPro" id="IPR036155">
    <property type="entry name" value="Crypto/Photolyase_N_sf"/>
</dbReference>
<dbReference type="SUPFAM" id="SSF48173">
    <property type="entry name" value="Cryptochrome/photolyase FAD-binding domain"/>
    <property type="match status" value="1"/>
</dbReference>
<sequence>MQLIWLRNDLRLHDQPAFRLAQARREPLAVVYILPEHWLLPDRHGLDRLGAAKARFLRQSLEDLDTQLRRSGLSLRVLCGDPVALLSRWHRRSEFRLITQSAQAPEEAEWLAALAGAGIDIETVENQTLFDAEQIAPLLADWPSSFTAFRHRVEAALEPPQPCAAVALSLTQGSVPLEAPPAWPDFSQTPASAFAGGERAGLEHLDGYLWRRRAIDHYRDSRNQLIGEDFASRLSAWLAWGCLSVREVWHQVRRYEARHGENDQRYWLRFELLWREFFHWSMRHFGQRLFCRDGLAAAPLPAPRFDEMHWRAWRESRTGVPMVDAGLRELVTTGYCSNRMRQNLASYFIHQLGLDWRLGARFFERHLIDFDIASNQGNWAYIAGAGQDPRQGRRFDLNWQLRRYDPALEHIRYWLPELGETDINDILAHQSGLRRLSGYPALLVPVPDIG</sequence>
<reference evidence="9 10" key="1">
    <citation type="journal article" date="2014" name="Int. J. Syst. Evol. Microbiol.">
        <title>Complete genome sequence of Corynebacterium casei LMG S-19264T (=DSM 44701T), isolated from a smear-ripened cheese.</title>
        <authorList>
            <consortium name="US DOE Joint Genome Institute (JGI-PGF)"/>
            <person name="Walter F."/>
            <person name="Albersmeier A."/>
            <person name="Kalinowski J."/>
            <person name="Ruckert C."/>
        </authorList>
    </citation>
    <scope>NUCLEOTIDE SEQUENCE [LARGE SCALE GENOMIC DNA]</scope>
    <source>
        <strain evidence="9 10">CGMCC 1.7286</strain>
    </source>
</reference>
<dbReference type="NCBIfam" id="TIGR02765">
    <property type="entry name" value="crypto_DASH"/>
    <property type="match status" value="1"/>
</dbReference>
<dbReference type="Proteomes" id="UP000599578">
    <property type="component" value="Unassembled WGS sequence"/>
</dbReference>
<dbReference type="GO" id="GO:0071949">
    <property type="term" value="F:FAD binding"/>
    <property type="evidence" value="ECO:0007669"/>
    <property type="project" value="TreeGrafter"/>
</dbReference>
<dbReference type="InterPro" id="IPR002081">
    <property type="entry name" value="Cryptochrome/DNA_photolyase_1"/>
</dbReference>
<evidence type="ECO:0000313" key="9">
    <source>
        <dbReference type="EMBL" id="GGO86472.1"/>
    </source>
</evidence>
<dbReference type="Gene3D" id="1.25.40.80">
    <property type="match status" value="1"/>
</dbReference>
<protein>
    <recommendedName>
        <fullName evidence="2 7">Cryptochrome DASH</fullName>
    </recommendedName>
</protein>
<proteinExistence type="inferred from homology"/>
<gene>
    <name evidence="9" type="primary">cry</name>
    <name evidence="9" type="ORF">GCM10011348_37410</name>
</gene>
<comment type="function">
    <text evidence="7">May have a photoreceptor function.</text>
</comment>
<dbReference type="AlphaFoldDB" id="A0A918DVS7"/>
<comment type="cofactor">
    <cofactor evidence="6 7">
        <name>FAD</name>
        <dbReference type="ChEBI" id="CHEBI:57692"/>
    </cofactor>
    <text evidence="6 7">Binds 1 FAD per subunit.</text>
</comment>
<dbReference type="PROSITE" id="PS51645">
    <property type="entry name" value="PHR_CRY_ALPHA_BETA"/>
    <property type="match status" value="1"/>
</dbReference>
<evidence type="ECO:0000256" key="6">
    <source>
        <dbReference type="PIRSR" id="PIRSR602081-1"/>
    </source>
</evidence>
<keyword evidence="3 6" id="KW-0285">Flavoprotein</keyword>
<dbReference type="EMBL" id="BMLT01000010">
    <property type="protein sequence ID" value="GGO86472.1"/>
    <property type="molecule type" value="Genomic_DNA"/>
</dbReference>
<dbReference type="RefSeq" id="WP_188862136.1">
    <property type="nucleotide sequence ID" value="NZ_BMLT01000010.1"/>
</dbReference>
<evidence type="ECO:0000256" key="2">
    <source>
        <dbReference type="ARBA" id="ARBA00017881"/>
    </source>
</evidence>
<dbReference type="GO" id="GO:0003677">
    <property type="term" value="F:DNA binding"/>
    <property type="evidence" value="ECO:0007669"/>
    <property type="project" value="TreeGrafter"/>
</dbReference>
<dbReference type="SUPFAM" id="SSF52425">
    <property type="entry name" value="Cryptochrome/photolyase, N-terminal domain"/>
    <property type="match status" value="1"/>
</dbReference>
<accession>A0A918DVS7</accession>
<evidence type="ECO:0000256" key="3">
    <source>
        <dbReference type="ARBA" id="ARBA00022630"/>
    </source>
</evidence>
<organism evidence="9 10">
    <name type="scientific">Marinobacterium nitratireducens</name>
    <dbReference type="NCBI Taxonomy" id="518897"/>
    <lineage>
        <taxon>Bacteria</taxon>
        <taxon>Pseudomonadati</taxon>
        <taxon>Pseudomonadota</taxon>
        <taxon>Gammaproteobacteria</taxon>
        <taxon>Oceanospirillales</taxon>
        <taxon>Oceanospirillaceae</taxon>
        <taxon>Marinobacterium</taxon>
    </lineage>
</organism>
<evidence type="ECO:0000259" key="8">
    <source>
        <dbReference type="PROSITE" id="PS51645"/>
    </source>
</evidence>
<dbReference type="Pfam" id="PF00875">
    <property type="entry name" value="DNA_photolyase"/>
    <property type="match status" value="1"/>
</dbReference>
<evidence type="ECO:0000256" key="1">
    <source>
        <dbReference type="ARBA" id="ARBA00005862"/>
    </source>
</evidence>
<comment type="cofactor">
    <cofactor evidence="7">
        <name>(6R)-5,10-methylene-5,6,7,8-tetrahydrofolate</name>
        <dbReference type="ChEBI" id="CHEBI:15636"/>
    </cofactor>
    <text evidence="7">Binds 1 5,10-methenyltetrahydrofolate (MTHF) per subunit.</text>
</comment>
<dbReference type="InterPro" id="IPR006050">
    <property type="entry name" value="DNA_photolyase_N"/>
</dbReference>
<feature type="domain" description="Photolyase/cryptochrome alpha/beta" evidence="8">
    <location>
        <begin position="1"/>
        <end position="129"/>
    </location>
</feature>
<dbReference type="InterPro" id="IPR005101">
    <property type="entry name" value="Cryptochr/Photolyase_FAD-bd"/>
</dbReference>
<dbReference type="InterPro" id="IPR014729">
    <property type="entry name" value="Rossmann-like_a/b/a_fold"/>
</dbReference>
<dbReference type="PANTHER" id="PTHR11455">
    <property type="entry name" value="CRYPTOCHROME"/>
    <property type="match status" value="1"/>
</dbReference>
<feature type="binding site" evidence="6">
    <location>
        <position position="218"/>
    </location>
    <ligand>
        <name>FAD</name>
        <dbReference type="ChEBI" id="CHEBI:57692"/>
    </ligand>
</feature>
<keyword evidence="5 7" id="KW-0157">Chromophore</keyword>
<dbReference type="Pfam" id="PF03441">
    <property type="entry name" value="FAD_binding_7"/>
    <property type="match status" value="1"/>
</dbReference>
<evidence type="ECO:0000256" key="7">
    <source>
        <dbReference type="RuleBase" id="RU367151"/>
    </source>
</evidence>
<dbReference type="GO" id="GO:0006281">
    <property type="term" value="P:DNA repair"/>
    <property type="evidence" value="ECO:0007669"/>
    <property type="project" value="InterPro"/>
</dbReference>
<dbReference type="Gene3D" id="1.10.579.10">
    <property type="entry name" value="DNA Cyclobutane Dipyrimidine Photolyase, subunit A, domain 3"/>
    <property type="match status" value="1"/>
</dbReference>
<dbReference type="GO" id="GO:0003904">
    <property type="term" value="F:deoxyribodipyrimidine photo-lyase activity"/>
    <property type="evidence" value="ECO:0007669"/>
    <property type="project" value="TreeGrafter"/>
</dbReference>
<dbReference type="InterPro" id="IPR036134">
    <property type="entry name" value="Crypto/Photolyase_FAD-like_sf"/>
</dbReference>
<dbReference type="InterPro" id="IPR014133">
    <property type="entry name" value="Cry_DASH"/>
</dbReference>
<dbReference type="PRINTS" id="PR00147">
    <property type="entry name" value="DNAPHOTLYASE"/>
</dbReference>
<dbReference type="PANTHER" id="PTHR11455:SF9">
    <property type="entry name" value="CRYPTOCHROME CIRCADIAN CLOCK 5 ISOFORM X1"/>
    <property type="match status" value="1"/>
</dbReference>
<evidence type="ECO:0000256" key="4">
    <source>
        <dbReference type="ARBA" id="ARBA00022827"/>
    </source>
</evidence>
<keyword evidence="10" id="KW-1185">Reference proteome</keyword>
<name>A0A918DVS7_9GAMM</name>
<feature type="binding site" evidence="6">
    <location>
        <begin position="369"/>
        <end position="371"/>
    </location>
    <ligand>
        <name>FAD</name>
        <dbReference type="ChEBI" id="CHEBI:57692"/>
    </ligand>
</feature>
<evidence type="ECO:0000313" key="10">
    <source>
        <dbReference type="Proteomes" id="UP000599578"/>
    </source>
</evidence>
<keyword evidence="4 6" id="KW-0274">FAD</keyword>
<dbReference type="Gene3D" id="3.40.50.620">
    <property type="entry name" value="HUPs"/>
    <property type="match status" value="1"/>
</dbReference>